<evidence type="ECO:0000313" key="1">
    <source>
        <dbReference type="EMBL" id="OHU20892.1"/>
    </source>
</evidence>
<accession>A0A1S1L7G2</accession>
<organism evidence="1 2">
    <name type="scientific">Mycobacteroides franklinii</name>
    <dbReference type="NCBI Taxonomy" id="948102"/>
    <lineage>
        <taxon>Bacteria</taxon>
        <taxon>Bacillati</taxon>
        <taxon>Actinomycetota</taxon>
        <taxon>Actinomycetes</taxon>
        <taxon>Mycobacteriales</taxon>
        <taxon>Mycobacteriaceae</taxon>
        <taxon>Mycobacteroides</taxon>
    </lineage>
</organism>
<dbReference type="EMBL" id="MLIK01000019">
    <property type="protein sequence ID" value="OHU20892.1"/>
    <property type="molecule type" value="Genomic_DNA"/>
</dbReference>
<name>A0A1S1L7G2_9MYCO</name>
<reference evidence="1 2" key="1">
    <citation type="submission" date="2016-10" db="EMBL/GenBank/DDBJ databases">
        <title>Evaluation of Human, Veterinary and Environmental Mycobacterium chelonae Isolates by Core Genome Phylogenomic Analysis, Targeted Gene Comparison, and Anti-microbial Susceptibility Patterns: A Tale of Mistaken Identities.</title>
        <authorList>
            <person name="Fogelson S.B."/>
            <person name="Camus A.C."/>
            <person name="Lorenz W."/>
            <person name="Vasireddy R."/>
            <person name="Vasireddy S."/>
            <person name="Smith T."/>
            <person name="Brown-Elliott B.A."/>
            <person name="Wallace R.J.Jr."/>
            <person name="Hasan N.A."/>
            <person name="Reischl U."/>
            <person name="Sanchez S."/>
        </authorList>
    </citation>
    <scope>NUCLEOTIDE SEQUENCE [LARGE SCALE GENOMIC DNA]</scope>
    <source>
        <strain evidence="1 2">1559</strain>
    </source>
</reference>
<gene>
    <name evidence="1" type="ORF">BKG76_09110</name>
</gene>
<dbReference type="AlphaFoldDB" id="A0A1S1L7G2"/>
<dbReference type="Proteomes" id="UP000179616">
    <property type="component" value="Unassembled WGS sequence"/>
</dbReference>
<protein>
    <submittedName>
        <fullName evidence="1">Uncharacterized protein</fullName>
    </submittedName>
</protein>
<evidence type="ECO:0000313" key="2">
    <source>
        <dbReference type="Proteomes" id="UP000179616"/>
    </source>
</evidence>
<comment type="caution">
    <text evidence="1">The sequence shown here is derived from an EMBL/GenBank/DDBJ whole genome shotgun (WGS) entry which is preliminary data.</text>
</comment>
<sequence length="79" mass="8751">MFLRWTRAMLANALSDEAKSVAPQRIGSIWISALYPRGRGEAEPFTIPAVSANGEDQRIAIRTGKTVIQQDESDFEDAK</sequence>
<proteinExistence type="predicted"/>
<dbReference type="STRING" id="948102.BKG76_09110"/>